<keyword evidence="4" id="KW-1185">Reference proteome</keyword>
<dbReference type="InParanoid" id="A0A4S2N3Q5"/>
<dbReference type="PANTHER" id="PTHR15237:SF0">
    <property type="entry name" value="CELL CYCLE CHECKPOINT CONTROL PROTEIN"/>
    <property type="match status" value="1"/>
</dbReference>
<evidence type="ECO:0000313" key="3">
    <source>
        <dbReference type="EMBL" id="TGZ83892.1"/>
    </source>
</evidence>
<dbReference type="SUPFAM" id="SSF55979">
    <property type="entry name" value="DNA clamp"/>
    <property type="match status" value="1"/>
</dbReference>
<evidence type="ECO:0000256" key="1">
    <source>
        <dbReference type="ARBA" id="ARBA00008494"/>
    </source>
</evidence>
<dbReference type="AlphaFoldDB" id="A0A4S2N3Q5"/>
<feature type="compositionally biased region" description="Polar residues" evidence="2">
    <location>
        <begin position="306"/>
        <end position="315"/>
    </location>
</feature>
<gene>
    <name evidence="3" type="ORF">EX30DRAFT_94000</name>
</gene>
<evidence type="ECO:0000256" key="2">
    <source>
        <dbReference type="SAM" id="MobiDB-lite"/>
    </source>
</evidence>
<name>A0A4S2N3Q5_9PEZI</name>
<dbReference type="GO" id="GO:0031573">
    <property type="term" value="P:mitotic intra-S DNA damage checkpoint signaling"/>
    <property type="evidence" value="ECO:0007669"/>
    <property type="project" value="TreeGrafter"/>
</dbReference>
<feature type="compositionally biased region" description="Low complexity" evidence="2">
    <location>
        <begin position="361"/>
        <end position="381"/>
    </location>
</feature>
<evidence type="ECO:0000313" key="4">
    <source>
        <dbReference type="Proteomes" id="UP000298138"/>
    </source>
</evidence>
<dbReference type="Pfam" id="PF04139">
    <property type="entry name" value="Rad9"/>
    <property type="match status" value="1"/>
</dbReference>
<dbReference type="OrthoDB" id="60092at2759"/>
<dbReference type="Gene3D" id="3.70.10.10">
    <property type="match status" value="1"/>
</dbReference>
<feature type="region of interest" description="Disordered" evidence="2">
    <location>
        <begin position="459"/>
        <end position="505"/>
    </location>
</feature>
<proteinExistence type="inferred from homology"/>
<organism evidence="3 4">
    <name type="scientific">Ascodesmis nigricans</name>
    <dbReference type="NCBI Taxonomy" id="341454"/>
    <lineage>
        <taxon>Eukaryota</taxon>
        <taxon>Fungi</taxon>
        <taxon>Dikarya</taxon>
        <taxon>Ascomycota</taxon>
        <taxon>Pezizomycotina</taxon>
        <taxon>Pezizomycetes</taxon>
        <taxon>Pezizales</taxon>
        <taxon>Ascodesmidaceae</taxon>
        <taxon>Ascodesmis</taxon>
    </lineage>
</organism>
<protein>
    <submittedName>
        <fullName evidence="3">Rad9-domain-containing protein</fullName>
    </submittedName>
</protein>
<accession>A0A4S2N3Q5</accession>
<comment type="similarity">
    <text evidence="1">Belongs to the rad9 family.</text>
</comment>
<feature type="compositionally biased region" description="Pro residues" evidence="2">
    <location>
        <begin position="382"/>
        <end position="394"/>
    </location>
</feature>
<dbReference type="InterPro" id="IPR046938">
    <property type="entry name" value="DNA_clamp_sf"/>
</dbReference>
<dbReference type="GO" id="GO:0071479">
    <property type="term" value="P:cellular response to ionizing radiation"/>
    <property type="evidence" value="ECO:0007669"/>
    <property type="project" value="TreeGrafter"/>
</dbReference>
<dbReference type="GO" id="GO:0006281">
    <property type="term" value="P:DNA repair"/>
    <property type="evidence" value="ECO:0007669"/>
    <property type="project" value="InterPro"/>
</dbReference>
<dbReference type="GO" id="GO:0030896">
    <property type="term" value="C:checkpoint clamp complex"/>
    <property type="evidence" value="ECO:0007669"/>
    <property type="project" value="InterPro"/>
</dbReference>
<dbReference type="Proteomes" id="UP000298138">
    <property type="component" value="Unassembled WGS sequence"/>
</dbReference>
<dbReference type="InterPro" id="IPR007268">
    <property type="entry name" value="Rad9/Ddc1"/>
</dbReference>
<dbReference type="STRING" id="341454.A0A4S2N3Q5"/>
<dbReference type="PIRSF" id="PIRSF009303">
    <property type="entry name" value="Cell_cycle_RAD9"/>
    <property type="match status" value="1"/>
</dbReference>
<dbReference type="PANTHER" id="PTHR15237">
    <property type="entry name" value="DNA REPAIR PROTEIN RAD9"/>
    <property type="match status" value="1"/>
</dbReference>
<sequence length="505" mass="55612">MSAPTTLQFTLSPQSTQKVHEALVCLSKFSEFISLEARRNKLCLSALNSTKSAYGAVHLTANKFFDSYQYLSQNGNEEARFSCRLQAKALLSVFRQRYLDSKEKPNSIDRCEFQVDDDPSRPECRILVRLIYTHGVLKTYKLTYEDVDSMHAVFDRESADNNWTISSSLLKSYMEHFGPKAEQLDISSENGRAAFTSFTEKLIDGKEILKQPLQTSISLDTTDFEHFNVTSGTHVAISLKDFRAITLHADTLGEPVHADYSSPGRALQVHYGRDGMQCEFTLMTTPDTRGTQQHRAVVASAPQPRSRASTRQPSAAPSGYTAPRSSVSKQPTTSAVEQEGEEDYGLGMDMGIDMPPPPVPSQHISSQPQPLQPLLPKRPQSTHPPPRPPSPPLPNHASASKPLFLTYASSSSSSEHSGDEDELARGLEEFHDLVGWDTAGRAAGAPQVVAKDVELEEGALRGGRRRKTKRVVDDDEDEGNAGRKETMGTEGIAPTQTSLVKGLFD</sequence>
<reference evidence="3 4" key="1">
    <citation type="submission" date="2019-04" db="EMBL/GenBank/DDBJ databases">
        <title>Comparative genomics and transcriptomics to analyze fruiting body development in filamentous ascomycetes.</title>
        <authorList>
            <consortium name="DOE Joint Genome Institute"/>
            <person name="Lutkenhaus R."/>
            <person name="Traeger S."/>
            <person name="Breuer J."/>
            <person name="Kuo A."/>
            <person name="Lipzen A."/>
            <person name="Pangilinan J."/>
            <person name="Dilworth D."/>
            <person name="Sandor L."/>
            <person name="Poggeler S."/>
            <person name="Barry K."/>
            <person name="Grigoriev I.V."/>
            <person name="Nowrousian M."/>
        </authorList>
    </citation>
    <scope>NUCLEOTIDE SEQUENCE [LARGE SCALE GENOMIC DNA]</scope>
    <source>
        <strain evidence="3 4">CBS 389.68</strain>
    </source>
</reference>
<feature type="compositionally biased region" description="Polar residues" evidence="2">
    <location>
        <begin position="323"/>
        <end position="336"/>
    </location>
</feature>
<dbReference type="EMBL" id="ML220113">
    <property type="protein sequence ID" value="TGZ83892.1"/>
    <property type="molecule type" value="Genomic_DNA"/>
</dbReference>
<dbReference type="InterPro" id="IPR026584">
    <property type="entry name" value="Rad9"/>
</dbReference>
<dbReference type="GO" id="GO:0000076">
    <property type="term" value="P:DNA replication checkpoint signaling"/>
    <property type="evidence" value="ECO:0007669"/>
    <property type="project" value="TreeGrafter"/>
</dbReference>
<feature type="region of interest" description="Disordered" evidence="2">
    <location>
        <begin position="286"/>
        <end position="426"/>
    </location>
</feature>